<keyword evidence="3" id="KW-1185">Reference proteome</keyword>
<evidence type="ECO:0000313" key="2">
    <source>
        <dbReference type="EMBL" id="RRJ88530.1"/>
    </source>
</evidence>
<gene>
    <name evidence="2" type="ORF">EG849_14280</name>
</gene>
<feature type="chain" id="PRO_5017942554" evidence="1">
    <location>
        <begin position="23"/>
        <end position="103"/>
    </location>
</feature>
<dbReference type="Proteomes" id="UP000271937">
    <property type="component" value="Unassembled WGS sequence"/>
</dbReference>
<dbReference type="EMBL" id="RQVR01000023">
    <property type="protein sequence ID" value="RRJ88530.1"/>
    <property type="molecule type" value="Genomic_DNA"/>
</dbReference>
<sequence>MKHLSFILALMVLVLSTLPGFMEDKCFDVIHQTTNSQEEDSDGCGMECCSPFSKCNTCTGFVITSFYALTSNYVQQPKKKLGVITASAVSDFFSSIWQPPKIN</sequence>
<evidence type="ECO:0000313" key="3">
    <source>
        <dbReference type="Proteomes" id="UP000271937"/>
    </source>
</evidence>
<proteinExistence type="predicted"/>
<reference evidence="2 3" key="1">
    <citation type="submission" date="2018-11" db="EMBL/GenBank/DDBJ databases">
        <title>Flavobacterium sp. nov., YIM 102600 draft genome.</title>
        <authorList>
            <person name="Li G."/>
            <person name="Jiang Y."/>
        </authorList>
    </citation>
    <scope>NUCLEOTIDE SEQUENCE [LARGE SCALE GENOMIC DNA]</scope>
    <source>
        <strain evidence="2 3">YIM 102600</strain>
    </source>
</reference>
<dbReference type="OrthoDB" id="671991at2"/>
<dbReference type="RefSeq" id="WP_125013923.1">
    <property type="nucleotide sequence ID" value="NZ_RQVR01000023.1"/>
</dbReference>
<accession>A0A3P3W0M0</accession>
<evidence type="ECO:0000256" key="1">
    <source>
        <dbReference type="SAM" id="SignalP"/>
    </source>
</evidence>
<dbReference type="AlphaFoldDB" id="A0A3P3W0M0"/>
<comment type="caution">
    <text evidence="2">The sequence shown here is derived from an EMBL/GenBank/DDBJ whole genome shotgun (WGS) entry which is preliminary data.</text>
</comment>
<feature type="signal peptide" evidence="1">
    <location>
        <begin position="1"/>
        <end position="22"/>
    </location>
</feature>
<name>A0A3P3W0M0_9FLAO</name>
<organism evidence="2 3">
    <name type="scientific">Flavobacterium macacae</name>
    <dbReference type="NCBI Taxonomy" id="2488993"/>
    <lineage>
        <taxon>Bacteria</taxon>
        <taxon>Pseudomonadati</taxon>
        <taxon>Bacteroidota</taxon>
        <taxon>Flavobacteriia</taxon>
        <taxon>Flavobacteriales</taxon>
        <taxon>Flavobacteriaceae</taxon>
        <taxon>Flavobacterium</taxon>
    </lineage>
</organism>
<keyword evidence="1" id="KW-0732">Signal</keyword>
<protein>
    <submittedName>
        <fullName evidence="2">Uncharacterized protein</fullName>
    </submittedName>
</protein>